<dbReference type="InterPro" id="IPR027417">
    <property type="entry name" value="P-loop_NTPase"/>
</dbReference>
<dbReference type="GO" id="GO:0005874">
    <property type="term" value="C:microtubule"/>
    <property type="evidence" value="ECO:0007669"/>
    <property type="project" value="TreeGrafter"/>
</dbReference>
<feature type="region of interest" description="Disordered" evidence="5">
    <location>
        <begin position="457"/>
        <end position="488"/>
    </location>
</feature>
<feature type="region of interest" description="Disordered" evidence="5">
    <location>
        <begin position="404"/>
        <end position="426"/>
    </location>
</feature>
<protein>
    <recommendedName>
        <fullName evidence="6">Kinesin motor domain-containing protein</fullName>
    </recommendedName>
</protein>
<dbReference type="PRINTS" id="PR00380">
    <property type="entry name" value="KINESINHEAVY"/>
</dbReference>
<feature type="compositionally biased region" description="Polar residues" evidence="5">
    <location>
        <begin position="1058"/>
        <end position="1070"/>
    </location>
</feature>
<dbReference type="SUPFAM" id="SSF52540">
    <property type="entry name" value="P-loop containing nucleoside triphosphate hydrolases"/>
    <property type="match status" value="1"/>
</dbReference>
<keyword evidence="3" id="KW-0547">Nucleotide-binding</keyword>
<evidence type="ECO:0000313" key="8">
    <source>
        <dbReference type="Proteomes" id="UP001165122"/>
    </source>
</evidence>
<dbReference type="InterPro" id="IPR001752">
    <property type="entry name" value="Kinesin_motor_dom"/>
</dbReference>
<reference evidence="8" key="1">
    <citation type="journal article" date="2023" name="Commun. Biol.">
        <title>Genome analysis of Parmales, the sister group of diatoms, reveals the evolutionary specialization of diatoms from phago-mixotrophs to photoautotrophs.</title>
        <authorList>
            <person name="Ban H."/>
            <person name="Sato S."/>
            <person name="Yoshikawa S."/>
            <person name="Yamada K."/>
            <person name="Nakamura Y."/>
            <person name="Ichinomiya M."/>
            <person name="Sato N."/>
            <person name="Blanc-Mathieu R."/>
            <person name="Endo H."/>
            <person name="Kuwata A."/>
            <person name="Ogata H."/>
        </authorList>
    </citation>
    <scope>NUCLEOTIDE SEQUENCE [LARGE SCALE GENOMIC DNA]</scope>
    <source>
        <strain evidence="8">NIES 3700</strain>
    </source>
</reference>
<feature type="compositionally biased region" description="Polar residues" evidence="5">
    <location>
        <begin position="462"/>
        <end position="488"/>
    </location>
</feature>
<dbReference type="SMART" id="SM00129">
    <property type="entry name" value="KISc"/>
    <property type="match status" value="1"/>
</dbReference>
<feature type="compositionally biased region" description="Basic and acidic residues" evidence="5">
    <location>
        <begin position="1277"/>
        <end position="1299"/>
    </location>
</feature>
<keyword evidence="8" id="KW-1185">Reference proteome</keyword>
<dbReference type="GO" id="GO:0007018">
    <property type="term" value="P:microtubule-based movement"/>
    <property type="evidence" value="ECO:0007669"/>
    <property type="project" value="InterPro"/>
</dbReference>
<dbReference type="Gene3D" id="3.40.850.10">
    <property type="entry name" value="Kinesin motor domain"/>
    <property type="match status" value="1"/>
</dbReference>
<evidence type="ECO:0000259" key="6">
    <source>
        <dbReference type="PROSITE" id="PS50067"/>
    </source>
</evidence>
<organism evidence="7 8">
    <name type="scientific">Triparma laevis f. longispina</name>
    <dbReference type="NCBI Taxonomy" id="1714387"/>
    <lineage>
        <taxon>Eukaryota</taxon>
        <taxon>Sar</taxon>
        <taxon>Stramenopiles</taxon>
        <taxon>Ochrophyta</taxon>
        <taxon>Bolidophyceae</taxon>
        <taxon>Parmales</taxon>
        <taxon>Triparmaceae</taxon>
        <taxon>Triparma</taxon>
    </lineage>
</organism>
<feature type="compositionally biased region" description="Basic and acidic residues" evidence="5">
    <location>
        <begin position="617"/>
        <end position="628"/>
    </location>
</feature>
<feature type="region of interest" description="Disordered" evidence="5">
    <location>
        <begin position="1207"/>
        <end position="1299"/>
    </location>
</feature>
<comment type="similarity">
    <text evidence="3">Belongs to the TRAFAC class myosin-kinesin ATPase superfamily. Kinesin family.</text>
</comment>
<feature type="binding site" evidence="3">
    <location>
        <begin position="88"/>
        <end position="95"/>
    </location>
    <ligand>
        <name>ATP</name>
        <dbReference type="ChEBI" id="CHEBI:30616"/>
    </ligand>
</feature>
<dbReference type="InterPro" id="IPR027640">
    <property type="entry name" value="Kinesin-like_fam"/>
</dbReference>
<dbReference type="OrthoDB" id="3176171at2759"/>
<proteinExistence type="inferred from homology"/>
<feature type="compositionally biased region" description="Polar residues" evidence="5">
    <location>
        <begin position="1228"/>
        <end position="1237"/>
    </location>
</feature>
<dbReference type="PANTHER" id="PTHR47968">
    <property type="entry name" value="CENTROMERE PROTEIN E"/>
    <property type="match status" value="1"/>
</dbReference>
<feature type="domain" description="Kinesin motor" evidence="6">
    <location>
        <begin position="8"/>
        <end position="363"/>
    </location>
</feature>
<dbReference type="PANTHER" id="PTHR47968:SF75">
    <property type="entry name" value="CENTROMERE-ASSOCIATED PROTEIN E"/>
    <property type="match status" value="1"/>
</dbReference>
<evidence type="ECO:0000313" key="7">
    <source>
        <dbReference type="EMBL" id="GMI17566.1"/>
    </source>
</evidence>
<name>A0A9W7FT40_9STRA</name>
<dbReference type="GO" id="GO:0008017">
    <property type="term" value="F:microtubule binding"/>
    <property type="evidence" value="ECO:0007669"/>
    <property type="project" value="InterPro"/>
</dbReference>
<feature type="region of interest" description="Disordered" evidence="5">
    <location>
        <begin position="605"/>
        <end position="628"/>
    </location>
</feature>
<dbReference type="GO" id="GO:0005524">
    <property type="term" value="F:ATP binding"/>
    <property type="evidence" value="ECO:0007669"/>
    <property type="project" value="UniProtKB-UniRule"/>
</dbReference>
<feature type="region of interest" description="Disordered" evidence="5">
    <location>
        <begin position="1134"/>
        <end position="1194"/>
    </location>
</feature>
<keyword evidence="2 3" id="KW-0505">Motor protein</keyword>
<dbReference type="Pfam" id="PF00225">
    <property type="entry name" value="Kinesin"/>
    <property type="match status" value="1"/>
</dbReference>
<feature type="region of interest" description="Disordered" evidence="5">
    <location>
        <begin position="1051"/>
        <end position="1080"/>
    </location>
</feature>
<dbReference type="GO" id="GO:0000278">
    <property type="term" value="P:mitotic cell cycle"/>
    <property type="evidence" value="ECO:0007669"/>
    <property type="project" value="TreeGrafter"/>
</dbReference>
<dbReference type="InterPro" id="IPR036961">
    <property type="entry name" value="Kinesin_motor_dom_sf"/>
</dbReference>
<dbReference type="Proteomes" id="UP001165122">
    <property type="component" value="Unassembled WGS sequence"/>
</dbReference>
<gene>
    <name evidence="7" type="ORF">TrLO_g3911</name>
</gene>
<sequence length="1316" mass="148313">MSDDDDGAIKVSVRIRPLNTRELENAQTIGFQYSDKALRETTSSGEKEYRFDHCFGPDTQNTEAYEKVGQTLVQHAMDGYNATIFTYGQTGSGKTHSILGNDSDPGFIPRTIQDVFNHVIAHPDTNYNIMVSYLEVYNEEINDLLQMEEDEGKNLRILTEDPQKGAIIENLIEQVVTCKQDITNVLTEGEKHRSYGSTLMNNTSSRSHTLFRMIIESKTELNVESDEDEEVKDTSGGFQTFGAAAAAGGSSKKISYLNLVDLAGSERQKSTGASGSQLKEGSNINKSLLALGAVISKLGESHKQGRSKKGAFIPFRDSKLTRILKNSLGGNTLTSILCTITAAPMHHDETISTLKFGQLCKTIKNKAKKNETIDEKTLLKQYRAKISDLQHQIAIFSGEVDMDGGESGEGGKLKRTNSMASSGGGFNKLREVMDQAERDKARTAELELRVKKLSDMVIRRNPNANPESTSPTNIQYQKQSSRSRTRSASVFAPAGSILPGAASAFAGAADDMRTSVASTSQGEESSMEKMQLYSDIQVKEKRIEELENDGSYSREEIGRLEEELEMKIQIIEELTEDRTALLETQAEKKEFQDLARKEIQEYHDKRQEELDEQQETVDDKKTNLDDQEETLNKRQKQLEEMQNQLSAKLALLDEKESDLQQKMNKLEKKINLWNHAKEDLQRREDTHISWNKQYKTDEWKQQKDKEKINELKEQVERDKKEVEHERSRLRAERMALEKKGEDLHRTEQKLEKDKVILDEDTLKVTDWKRILKKREIEVEEKERHCDKRESTLEANTSEYKRNLNALKELKNELIGKDEDLSIREHDVEKHLGKIERLQPALQSRERDLDHKAASLEIDRETTDKMAVENKLMAAANEEMKSEFEIRSRGVDKREASLLEKEKLHQDLEDKKIALDQRELRQKLKEEQWVESVARTHATKNADLKQSNDLLMAQIESARVYEQDLRQAKADLAGETKSRRVAMKKVQEVQEKFENLLKEKNDAGGWGQGGETQIHPSHHHSSISSGVGFGFMTDRRPTMAAEGVQRRKRLSTALGTAPSFENKQLQRSRSFGPTLEDIDDDDVSLDLSEDTDEDMHDAKAILAESLLESANVLDDIFSSAVQDIKRTEAIKKFGGDHTNVSNEHHTMHSAIGRSGGALRKKKDKKKALGKGGGLSADSQAKDQKPKPRKRNMSIGKATLYETFSAAPDFKSFPTDGTSPPPDHAGQRHSGLNRQSSTVSHHSFGGHDGHGRLQHQSSTVSRIPLPTYGINSETSSVRGKKDEEGHKVEHTGSAFKRDLQVPKKGKGVAVIELDLSYF</sequence>
<evidence type="ECO:0000256" key="2">
    <source>
        <dbReference type="ARBA" id="ARBA00023175"/>
    </source>
</evidence>
<dbReference type="GO" id="GO:0003777">
    <property type="term" value="F:microtubule motor activity"/>
    <property type="evidence" value="ECO:0007669"/>
    <property type="project" value="InterPro"/>
</dbReference>
<keyword evidence="3" id="KW-0067">ATP-binding</keyword>
<evidence type="ECO:0000256" key="1">
    <source>
        <dbReference type="ARBA" id="ARBA00023054"/>
    </source>
</evidence>
<comment type="caution">
    <text evidence="7">The sequence shown here is derived from an EMBL/GenBank/DDBJ whole genome shotgun (WGS) entry which is preliminary data.</text>
</comment>
<accession>A0A9W7FT40</accession>
<evidence type="ECO:0000256" key="4">
    <source>
        <dbReference type="SAM" id="Coils"/>
    </source>
</evidence>
<evidence type="ECO:0000256" key="5">
    <source>
        <dbReference type="SAM" id="MobiDB-lite"/>
    </source>
</evidence>
<dbReference type="EMBL" id="BRXW01000297">
    <property type="protein sequence ID" value="GMI17566.1"/>
    <property type="molecule type" value="Genomic_DNA"/>
</dbReference>
<feature type="coiled-coil region" evidence="4">
    <location>
        <begin position="529"/>
        <end position="577"/>
    </location>
</feature>
<keyword evidence="1 4" id="KW-0175">Coiled coil</keyword>
<feature type="compositionally biased region" description="Basic residues" evidence="5">
    <location>
        <begin position="1157"/>
        <end position="1167"/>
    </location>
</feature>
<evidence type="ECO:0000256" key="3">
    <source>
        <dbReference type="PROSITE-ProRule" id="PRU00283"/>
    </source>
</evidence>
<dbReference type="PROSITE" id="PS50067">
    <property type="entry name" value="KINESIN_MOTOR_2"/>
    <property type="match status" value="1"/>
</dbReference>